<evidence type="ECO:0000313" key="14">
    <source>
        <dbReference type="Proteomes" id="UP000539710"/>
    </source>
</evidence>
<dbReference type="InterPro" id="IPR000390">
    <property type="entry name" value="Small_drug/metabolite_transptr"/>
</dbReference>
<keyword evidence="6 10" id="KW-0472">Membrane</keyword>
<proteinExistence type="inferred from homology"/>
<organism evidence="12 13">
    <name type="scientific">Marnyiella aurantia</name>
    <dbReference type="NCBI Taxonomy" id="2758037"/>
    <lineage>
        <taxon>Bacteria</taxon>
        <taxon>Pseudomonadati</taxon>
        <taxon>Bacteroidota</taxon>
        <taxon>Flavobacteriia</taxon>
        <taxon>Flavobacteriales</taxon>
        <taxon>Weeksellaceae</taxon>
        <taxon>Marnyiella</taxon>
    </lineage>
</organism>
<keyword evidence="4 9" id="KW-0812">Transmembrane</keyword>
<feature type="transmembrane region" description="Helical" evidence="10">
    <location>
        <begin position="62"/>
        <end position="84"/>
    </location>
</feature>
<evidence type="ECO:0000256" key="5">
    <source>
        <dbReference type="ARBA" id="ARBA00022989"/>
    </source>
</evidence>
<dbReference type="PANTHER" id="PTHR30561">
    <property type="entry name" value="SMR FAMILY PROTON-DEPENDENT DRUG EFFLUX TRANSPORTER SUGE"/>
    <property type="match status" value="1"/>
</dbReference>
<feature type="transmembrane region" description="Helical" evidence="10">
    <location>
        <begin position="90"/>
        <end position="109"/>
    </location>
</feature>
<keyword evidence="3" id="KW-1003">Cell membrane</keyword>
<dbReference type="RefSeq" id="WP_181886974.1">
    <property type="nucleotide sequence ID" value="NZ_CP059472.1"/>
</dbReference>
<reference evidence="14" key="2">
    <citation type="submission" date="2020-07" db="EMBL/GenBank/DDBJ databases">
        <title>Flavobacterium sp. xlx-214.</title>
        <authorList>
            <person name="Yang C."/>
        </authorList>
    </citation>
    <scope>NUCLEOTIDE SEQUENCE [LARGE SCALE GENOMIC DNA]</scope>
    <source>
        <strain evidence="14">CX-624</strain>
    </source>
</reference>
<reference evidence="12 13" key="1">
    <citation type="submission" date="2020-07" db="EMBL/GenBank/DDBJ databases">
        <title>Chryseobacterium sp.cx-624.</title>
        <authorList>
            <person name="Yang C."/>
        </authorList>
    </citation>
    <scope>NUCLEOTIDE SEQUENCE [LARGE SCALE GENOMIC DNA]</scope>
    <source>
        <strain evidence="13">cx-624</strain>
        <strain evidence="12">Cx-624</strain>
    </source>
</reference>
<keyword evidence="5 10" id="KW-1133">Transmembrane helix</keyword>
<dbReference type="AlphaFoldDB" id="A0A7D7R4T0"/>
<dbReference type="GO" id="GO:0022857">
    <property type="term" value="F:transmembrane transporter activity"/>
    <property type="evidence" value="ECO:0007669"/>
    <property type="project" value="InterPro"/>
</dbReference>
<evidence type="ECO:0000256" key="1">
    <source>
        <dbReference type="ARBA" id="ARBA00004651"/>
    </source>
</evidence>
<dbReference type="InterPro" id="IPR037185">
    <property type="entry name" value="EmrE-like"/>
</dbReference>
<evidence type="ECO:0000256" key="8">
    <source>
        <dbReference type="ARBA" id="ARBA00039168"/>
    </source>
</evidence>
<protein>
    <recommendedName>
        <fullName evidence="8">Guanidinium exporter</fullName>
    </recommendedName>
</protein>
<feature type="transmembrane region" description="Helical" evidence="10">
    <location>
        <begin position="33"/>
        <end position="50"/>
    </location>
</feature>
<evidence type="ECO:0000313" key="12">
    <source>
        <dbReference type="EMBL" id="QMS97789.1"/>
    </source>
</evidence>
<reference evidence="11" key="3">
    <citation type="submission" date="2020-07" db="EMBL/GenBank/DDBJ databases">
        <authorList>
            <person name="Yang C."/>
        </authorList>
    </citation>
    <scope>NUCLEOTIDE SEQUENCE</scope>
    <source>
        <strain evidence="11">Cx-624</strain>
    </source>
</reference>
<sequence>MNWIILIIAGLFETGFATCLGKAQETEGRESLYWWFGFGSCLFVSMFLMYKSISGENAIPIGTAYAVWTGIGAVGGVLAGIFIFSEPATFWRIFFVITLIASVVGLKAVSS</sequence>
<comment type="subcellular location">
    <subcellularLocation>
        <location evidence="1 9">Cell membrane</location>
        <topology evidence="1 9">Multi-pass membrane protein</topology>
    </subcellularLocation>
</comment>
<dbReference type="Pfam" id="PF00893">
    <property type="entry name" value="Multi_Drug_Res"/>
    <property type="match status" value="1"/>
</dbReference>
<dbReference type="GO" id="GO:0005886">
    <property type="term" value="C:plasma membrane"/>
    <property type="evidence" value="ECO:0007669"/>
    <property type="project" value="UniProtKB-SubCell"/>
</dbReference>
<evidence type="ECO:0000256" key="9">
    <source>
        <dbReference type="RuleBase" id="RU003942"/>
    </source>
</evidence>
<evidence type="ECO:0000256" key="2">
    <source>
        <dbReference type="ARBA" id="ARBA00022448"/>
    </source>
</evidence>
<evidence type="ECO:0000256" key="4">
    <source>
        <dbReference type="ARBA" id="ARBA00022692"/>
    </source>
</evidence>
<dbReference type="Proteomes" id="UP000539710">
    <property type="component" value="Unassembled WGS sequence"/>
</dbReference>
<accession>A0A7D7R4T0</accession>
<dbReference type="Gene3D" id="1.10.3730.20">
    <property type="match status" value="1"/>
</dbReference>
<keyword evidence="2" id="KW-0813">Transport</keyword>
<evidence type="ECO:0000313" key="13">
    <source>
        <dbReference type="Proteomes" id="UP000515349"/>
    </source>
</evidence>
<name>A0A7D7R4T0_9FLAO</name>
<gene>
    <name evidence="12" type="ORF">H1R16_08665</name>
    <name evidence="11" type="ORF">H2507_06775</name>
</gene>
<keyword evidence="14" id="KW-1185">Reference proteome</keyword>
<evidence type="ECO:0000256" key="3">
    <source>
        <dbReference type="ARBA" id="ARBA00022475"/>
    </source>
</evidence>
<dbReference type="InterPro" id="IPR045324">
    <property type="entry name" value="Small_multidrug_res"/>
</dbReference>
<dbReference type="Proteomes" id="UP000515349">
    <property type="component" value="Chromosome"/>
</dbReference>
<evidence type="ECO:0000256" key="6">
    <source>
        <dbReference type="ARBA" id="ARBA00023136"/>
    </source>
</evidence>
<evidence type="ECO:0000256" key="7">
    <source>
        <dbReference type="ARBA" id="ARBA00038151"/>
    </source>
</evidence>
<dbReference type="KEGG" id="cbau:H1R16_08665"/>
<comment type="similarity">
    <text evidence="7">Belongs to the drug/metabolite transporter (DMT) superfamily. Small multidrug resistance (SMR) (TC 2.A.7.1) family. Gdx/SugE subfamily.</text>
</comment>
<dbReference type="EMBL" id="JACEUX010000002">
    <property type="protein sequence ID" value="MBA5246866.1"/>
    <property type="molecule type" value="Genomic_DNA"/>
</dbReference>
<dbReference type="EMBL" id="CP059472">
    <property type="protein sequence ID" value="QMS97789.1"/>
    <property type="molecule type" value="Genomic_DNA"/>
</dbReference>
<dbReference type="SUPFAM" id="SSF103481">
    <property type="entry name" value="Multidrug resistance efflux transporter EmrE"/>
    <property type="match status" value="1"/>
</dbReference>
<evidence type="ECO:0000313" key="11">
    <source>
        <dbReference type="EMBL" id="MBA5246866.1"/>
    </source>
</evidence>
<dbReference type="PANTHER" id="PTHR30561:SF0">
    <property type="entry name" value="GUANIDINIUM EXPORTER"/>
    <property type="match status" value="1"/>
</dbReference>
<evidence type="ECO:0000256" key="10">
    <source>
        <dbReference type="SAM" id="Phobius"/>
    </source>
</evidence>